<evidence type="ECO:0000313" key="4">
    <source>
        <dbReference type="Proteomes" id="UP001054945"/>
    </source>
</evidence>
<dbReference type="EMBL" id="BPLR01021323">
    <property type="protein sequence ID" value="GIX88449.1"/>
    <property type="molecule type" value="Genomic_DNA"/>
</dbReference>
<dbReference type="Gene3D" id="2.60.120.200">
    <property type="match status" value="1"/>
</dbReference>
<dbReference type="CDD" id="cd00110">
    <property type="entry name" value="LamG"/>
    <property type="match status" value="1"/>
</dbReference>
<name>A0AAV4NUG7_CAEEX</name>
<organism evidence="3 4">
    <name type="scientific">Caerostris extrusa</name>
    <name type="common">Bark spider</name>
    <name type="synonym">Caerostris bankana</name>
    <dbReference type="NCBI Taxonomy" id="172846"/>
    <lineage>
        <taxon>Eukaryota</taxon>
        <taxon>Metazoa</taxon>
        <taxon>Ecdysozoa</taxon>
        <taxon>Arthropoda</taxon>
        <taxon>Chelicerata</taxon>
        <taxon>Arachnida</taxon>
        <taxon>Araneae</taxon>
        <taxon>Araneomorphae</taxon>
        <taxon>Entelegynae</taxon>
        <taxon>Araneoidea</taxon>
        <taxon>Araneidae</taxon>
        <taxon>Caerostris</taxon>
    </lineage>
</organism>
<feature type="region of interest" description="Disordered" evidence="1">
    <location>
        <begin position="1"/>
        <end position="20"/>
    </location>
</feature>
<evidence type="ECO:0000256" key="1">
    <source>
        <dbReference type="SAM" id="MobiDB-lite"/>
    </source>
</evidence>
<accession>A0AAV4NUG7</accession>
<sequence length="148" mass="16134">MGPSDGPRDLVPRSPQVQGPALRTALPVPQRGGLHPAAQCAPVQVPPLFLGVQVRKRIAKEDLERPVAFGGTDFLSFSNKQIVKTEGQRETNIEVTFRTSHHKGLLLWTNKGATIRGDYLALAISKGFAQLSFNLGKQKEPSPHHQPS</sequence>
<proteinExistence type="predicted"/>
<dbReference type="InterPro" id="IPR001791">
    <property type="entry name" value="Laminin_G"/>
</dbReference>
<dbReference type="AlphaFoldDB" id="A0AAV4NUG7"/>
<protein>
    <recommendedName>
        <fullName evidence="2">Laminin G domain-containing protein</fullName>
    </recommendedName>
</protein>
<gene>
    <name evidence="3" type="ORF">CEXT_515261</name>
</gene>
<feature type="compositionally biased region" description="Basic and acidic residues" evidence="1">
    <location>
        <begin position="1"/>
        <end position="11"/>
    </location>
</feature>
<keyword evidence="4" id="KW-1185">Reference proteome</keyword>
<reference evidence="3 4" key="1">
    <citation type="submission" date="2021-06" db="EMBL/GenBank/DDBJ databases">
        <title>Caerostris extrusa draft genome.</title>
        <authorList>
            <person name="Kono N."/>
            <person name="Arakawa K."/>
        </authorList>
    </citation>
    <scope>NUCLEOTIDE SEQUENCE [LARGE SCALE GENOMIC DNA]</scope>
</reference>
<dbReference type="Proteomes" id="UP001054945">
    <property type="component" value="Unassembled WGS sequence"/>
</dbReference>
<evidence type="ECO:0000259" key="2">
    <source>
        <dbReference type="Pfam" id="PF00054"/>
    </source>
</evidence>
<comment type="caution">
    <text evidence="3">The sequence shown here is derived from an EMBL/GenBank/DDBJ whole genome shotgun (WGS) entry which is preliminary data.</text>
</comment>
<dbReference type="InterPro" id="IPR013320">
    <property type="entry name" value="ConA-like_dom_sf"/>
</dbReference>
<feature type="domain" description="Laminin G" evidence="2">
    <location>
        <begin position="97"/>
        <end position="140"/>
    </location>
</feature>
<evidence type="ECO:0000313" key="3">
    <source>
        <dbReference type="EMBL" id="GIX88449.1"/>
    </source>
</evidence>
<dbReference type="SUPFAM" id="SSF49899">
    <property type="entry name" value="Concanavalin A-like lectins/glucanases"/>
    <property type="match status" value="1"/>
</dbReference>
<dbReference type="Pfam" id="PF00054">
    <property type="entry name" value="Laminin_G_1"/>
    <property type="match status" value="1"/>
</dbReference>